<feature type="chain" id="PRO_5021301368" evidence="3">
    <location>
        <begin position="23"/>
        <end position="292"/>
    </location>
</feature>
<keyword evidence="5" id="KW-1185">Reference proteome</keyword>
<feature type="signal peptide" evidence="3">
    <location>
        <begin position="1"/>
        <end position="22"/>
    </location>
</feature>
<evidence type="ECO:0000256" key="2">
    <source>
        <dbReference type="SAM" id="Phobius"/>
    </source>
</evidence>
<proteinExistence type="predicted"/>
<feature type="compositionally biased region" description="Basic and acidic residues" evidence="1">
    <location>
        <begin position="249"/>
        <end position="261"/>
    </location>
</feature>
<gene>
    <name evidence="4" type="ORF">EYF80_041385</name>
</gene>
<dbReference type="Proteomes" id="UP000314294">
    <property type="component" value="Unassembled WGS sequence"/>
</dbReference>
<feature type="compositionally biased region" description="Polar residues" evidence="1">
    <location>
        <begin position="74"/>
        <end position="85"/>
    </location>
</feature>
<sequence length="292" mass="30677">MVPSLLAAAAASLCALLLRAPGHRSGPRLAAVKQTVGGNESPGLDPHLGRMHSTSQSTAFRQHAAESYTDPDATLNSIFNDNNGLQDPEARGEDQVNWEDHLCSIGHEEARLGHANHLALQSAPTLGEREPTGPSLKLLTSVLMQTAPGSIGPAPVTVTGGRRTVVVFGVLVPAFLTVLVPVLMPAFLTAFLVATGVGGDFKTPNLGFCLGSKGTRNEPSGLTSRLRSVLRNSAGRRLDQNHQTLHTATAHDRLFSSKDDPVGTEPPQTFTTASDRGARASTNGCPGLQTTF</sequence>
<dbReference type="AlphaFoldDB" id="A0A4Z2G4E6"/>
<keyword evidence="2" id="KW-0812">Transmembrane</keyword>
<feature type="region of interest" description="Disordered" evidence="1">
    <location>
        <begin position="35"/>
        <end position="93"/>
    </location>
</feature>
<feature type="compositionally biased region" description="Polar residues" evidence="1">
    <location>
        <begin position="266"/>
        <end position="292"/>
    </location>
</feature>
<dbReference type="EMBL" id="SRLO01000698">
    <property type="protein sequence ID" value="TNN48399.1"/>
    <property type="molecule type" value="Genomic_DNA"/>
</dbReference>
<evidence type="ECO:0000313" key="5">
    <source>
        <dbReference type="Proteomes" id="UP000314294"/>
    </source>
</evidence>
<accession>A0A4Z2G4E6</accession>
<keyword evidence="2" id="KW-0472">Membrane</keyword>
<reference evidence="4 5" key="1">
    <citation type="submission" date="2019-03" db="EMBL/GenBank/DDBJ databases">
        <title>First draft genome of Liparis tanakae, snailfish: a comprehensive survey of snailfish specific genes.</title>
        <authorList>
            <person name="Kim W."/>
            <person name="Song I."/>
            <person name="Jeong J.-H."/>
            <person name="Kim D."/>
            <person name="Kim S."/>
            <person name="Ryu S."/>
            <person name="Song J.Y."/>
            <person name="Lee S.K."/>
        </authorList>
    </citation>
    <scope>NUCLEOTIDE SEQUENCE [LARGE SCALE GENOMIC DNA]</scope>
    <source>
        <tissue evidence="4">Muscle</tissue>
    </source>
</reference>
<organism evidence="4 5">
    <name type="scientific">Liparis tanakae</name>
    <name type="common">Tanaka's snailfish</name>
    <dbReference type="NCBI Taxonomy" id="230148"/>
    <lineage>
        <taxon>Eukaryota</taxon>
        <taxon>Metazoa</taxon>
        <taxon>Chordata</taxon>
        <taxon>Craniata</taxon>
        <taxon>Vertebrata</taxon>
        <taxon>Euteleostomi</taxon>
        <taxon>Actinopterygii</taxon>
        <taxon>Neopterygii</taxon>
        <taxon>Teleostei</taxon>
        <taxon>Neoteleostei</taxon>
        <taxon>Acanthomorphata</taxon>
        <taxon>Eupercaria</taxon>
        <taxon>Perciformes</taxon>
        <taxon>Cottioidei</taxon>
        <taxon>Cottales</taxon>
        <taxon>Liparidae</taxon>
        <taxon>Liparis</taxon>
    </lineage>
</organism>
<name>A0A4Z2G4E6_9TELE</name>
<feature type="transmembrane region" description="Helical" evidence="2">
    <location>
        <begin position="165"/>
        <end position="194"/>
    </location>
</feature>
<keyword evidence="2" id="KW-1133">Transmembrane helix</keyword>
<comment type="caution">
    <text evidence="4">The sequence shown here is derived from an EMBL/GenBank/DDBJ whole genome shotgun (WGS) entry which is preliminary data.</text>
</comment>
<evidence type="ECO:0000313" key="4">
    <source>
        <dbReference type="EMBL" id="TNN48399.1"/>
    </source>
</evidence>
<evidence type="ECO:0000256" key="1">
    <source>
        <dbReference type="SAM" id="MobiDB-lite"/>
    </source>
</evidence>
<evidence type="ECO:0000256" key="3">
    <source>
        <dbReference type="SAM" id="SignalP"/>
    </source>
</evidence>
<protein>
    <submittedName>
        <fullName evidence="4">Uncharacterized protein</fullName>
    </submittedName>
</protein>
<keyword evidence="3" id="KW-0732">Signal</keyword>
<feature type="region of interest" description="Disordered" evidence="1">
    <location>
        <begin position="238"/>
        <end position="292"/>
    </location>
</feature>